<dbReference type="AlphaFoldDB" id="A0A317XW09"/>
<name>A0A317XW09_9BASI</name>
<organism evidence="5 6">
    <name type="scientific">Testicularia cyperi</name>
    <dbReference type="NCBI Taxonomy" id="1882483"/>
    <lineage>
        <taxon>Eukaryota</taxon>
        <taxon>Fungi</taxon>
        <taxon>Dikarya</taxon>
        <taxon>Basidiomycota</taxon>
        <taxon>Ustilaginomycotina</taxon>
        <taxon>Ustilaginomycetes</taxon>
        <taxon>Ustilaginales</taxon>
        <taxon>Anthracoideaceae</taxon>
        <taxon>Testicularia</taxon>
    </lineage>
</organism>
<keyword evidence="3" id="KW-0274">FAD</keyword>
<keyword evidence="6" id="KW-1185">Reference proteome</keyword>
<evidence type="ECO:0000256" key="3">
    <source>
        <dbReference type="ARBA" id="ARBA00022827"/>
    </source>
</evidence>
<evidence type="ECO:0000256" key="4">
    <source>
        <dbReference type="ARBA" id="ARBA00023002"/>
    </source>
</evidence>
<dbReference type="InterPro" id="IPR036188">
    <property type="entry name" value="FAD/NAD-bd_sf"/>
</dbReference>
<dbReference type="InterPro" id="IPR051209">
    <property type="entry name" value="FAD-bind_Monooxygenase_sf"/>
</dbReference>
<reference evidence="5 6" key="1">
    <citation type="journal article" date="2018" name="Mol. Biol. Evol.">
        <title>Broad Genomic Sampling Reveals a Smut Pathogenic Ancestry of the Fungal Clade Ustilaginomycotina.</title>
        <authorList>
            <person name="Kijpornyongpan T."/>
            <person name="Mondo S.J."/>
            <person name="Barry K."/>
            <person name="Sandor L."/>
            <person name="Lee J."/>
            <person name="Lipzen A."/>
            <person name="Pangilinan J."/>
            <person name="LaButti K."/>
            <person name="Hainaut M."/>
            <person name="Henrissat B."/>
            <person name="Grigoriev I.V."/>
            <person name="Spatafora J.W."/>
            <person name="Aime M.C."/>
        </authorList>
    </citation>
    <scope>NUCLEOTIDE SEQUENCE [LARGE SCALE GENOMIC DNA]</scope>
    <source>
        <strain evidence="5 6">MCA 3645</strain>
    </source>
</reference>
<protein>
    <submittedName>
        <fullName evidence="5">FAD/NAD(P)-binding domain-containing protein</fullName>
    </submittedName>
</protein>
<dbReference type="Pfam" id="PF00743">
    <property type="entry name" value="FMO-like"/>
    <property type="match status" value="1"/>
</dbReference>
<dbReference type="STRING" id="1882483.A0A317XW09"/>
<evidence type="ECO:0000256" key="1">
    <source>
        <dbReference type="ARBA" id="ARBA00010139"/>
    </source>
</evidence>
<dbReference type="GO" id="GO:0050661">
    <property type="term" value="F:NADP binding"/>
    <property type="evidence" value="ECO:0007669"/>
    <property type="project" value="InterPro"/>
</dbReference>
<keyword evidence="2" id="KW-0285">Flavoprotein</keyword>
<dbReference type="EMBL" id="KZ819188">
    <property type="protein sequence ID" value="PWZ02444.1"/>
    <property type="molecule type" value="Genomic_DNA"/>
</dbReference>
<evidence type="ECO:0000313" key="5">
    <source>
        <dbReference type="EMBL" id="PWZ02444.1"/>
    </source>
</evidence>
<dbReference type="OrthoDB" id="74360at2759"/>
<gene>
    <name evidence="5" type="ORF">BCV70DRAFT_196684</name>
</gene>
<evidence type="ECO:0000313" key="6">
    <source>
        <dbReference type="Proteomes" id="UP000246740"/>
    </source>
</evidence>
<accession>A0A317XW09</accession>
<dbReference type="Proteomes" id="UP000246740">
    <property type="component" value="Unassembled WGS sequence"/>
</dbReference>
<dbReference type="Gene3D" id="3.50.50.60">
    <property type="entry name" value="FAD/NAD(P)-binding domain"/>
    <property type="match status" value="3"/>
</dbReference>
<sequence length="617" mass="69240">MPSITTTTTAPTSTQYEAIIVGGGPSGIASAARLQLDLGLENIRIFERGTKFGGTWYFNRYPGAACDVPPRLYSFSFHQKRVWKHFFARQSEMEEYLQEVAARFGLEAKTEFGTEVYGATWDESRCHWLVKYRTLDGEHHATATARTLVNCSGALSVPRDCDVPGWQDFEGPLFHSARWDTSVDLTDKRVVVLGNGCSATQIVPSVAPQVKSVTQIVRAKHWYAPTPQDPMPGRVAKWLERNVPGFIQLQRGIIALLVDTSFIQAWNKEGKGARDRFARESIKYIRTVAPERYHHLLIPTAQELTPACKRRIFDDAYLPALNRDNVELTDDPAVRIEPHSVVLKSGRRLPADVVVLASGFKTADTNVQMRVVGRDGHELNDVWRKHGAPQAYRSAMCHNFPNFVMVWGANSVTGHFSAIWTIESTVRFMTTVFKPLFVASSSSSVAAGANPLERSRGRSVDVRKEAQQKEDVMIQEQMKSLVYTSGCKGWYTNDSGRVSTLYPGFQMTFAWRSNLPVASDLIYTGIPGRASASWSFVQQVASGLRLGDLPEYRPEYLARRSPVAKWIGDPIYNTAAWLGTKFLLVFVYLLDVGMMYRRTEQDYLRLRDRVLAASNAC</sequence>
<dbReference type="SUPFAM" id="SSF51905">
    <property type="entry name" value="FAD/NAD(P)-binding domain"/>
    <property type="match status" value="1"/>
</dbReference>
<dbReference type="GO" id="GO:0050660">
    <property type="term" value="F:flavin adenine dinucleotide binding"/>
    <property type="evidence" value="ECO:0007669"/>
    <property type="project" value="InterPro"/>
</dbReference>
<proteinExistence type="inferred from homology"/>
<dbReference type="PANTHER" id="PTHR42877:SF5">
    <property type="entry name" value="L-ORNITHINE N(5)-MONOOXYGENASE-RELATED"/>
    <property type="match status" value="1"/>
</dbReference>
<dbReference type="PANTHER" id="PTHR42877">
    <property type="entry name" value="L-ORNITHINE N(5)-MONOOXYGENASE-RELATED"/>
    <property type="match status" value="1"/>
</dbReference>
<dbReference type="GO" id="GO:0004499">
    <property type="term" value="F:N,N-dimethylaniline monooxygenase activity"/>
    <property type="evidence" value="ECO:0007669"/>
    <property type="project" value="InterPro"/>
</dbReference>
<dbReference type="InParanoid" id="A0A317XW09"/>
<dbReference type="InterPro" id="IPR020946">
    <property type="entry name" value="Flavin_mOase-like"/>
</dbReference>
<comment type="similarity">
    <text evidence="1">Belongs to the FAD-binding monooxygenase family.</text>
</comment>
<keyword evidence="4" id="KW-0560">Oxidoreductase</keyword>
<evidence type="ECO:0000256" key="2">
    <source>
        <dbReference type="ARBA" id="ARBA00022630"/>
    </source>
</evidence>